<evidence type="ECO:0000313" key="2">
    <source>
        <dbReference type="Proteomes" id="UP001157418"/>
    </source>
</evidence>
<name>A0AAU9LWC1_9ASTR</name>
<organism evidence="1 2">
    <name type="scientific">Lactuca virosa</name>
    <dbReference type="NCBI Taxonomy" id="75947"/>
    <lineage>
        <taxon>Eukaryota</taxon>
        <taxon>Viridiplantae</taxon>
        <taxon>Streptophyta</taxon>
        <taxon>Embryophyta</taxon>
        <taxon>Tracheophyta</taxon>
        <taxon>Spermatophyta</taxon>
        <taxon>Magnoliopsida</taxon>
        <taxon>eudicotyledons</taxon>
        <taxon>Gunneridae</taxon>
        <taxon>Pentapetalae</taxon>
        <taxon>asterids</taxon>
        <taxon>campanulids</taxon>
        <taxon>Asterales</taxon>
        <taxon>Asteraceae</taxon>
        <taxon>Cichorioideae</taxon>
        <taxon>Cichorieae</taxon>
        <taxon>Lactucinae</taxon>
        <taxon>Lactuca</taxon>
    </lineage>
</organism>
<proteinExistence type="predicted"/>
<accession>A0AAU9LWC1</accession>
<protein>
    <submittedName>
        <fullName evidence="1">Uncharacterized protein</fullName>
    </submittedName>
</protein>
<evidence type="ECO:0000313" key="1">
    <source>
        <dbReference type="EMBL" id="CAH1417872.1"/>
    </source>
</evidence>
<dbReference type="EMBL" id="CAKMRJ010000113">
    <property type="protein sequence ID" value="CAH1417872.1"/>
    <property type="molecule type" value="Genomic_DNA"/>
</dbReference>
<comment type="caution">
    <text evidence="1">The sequence shown here is derived from an EMBL/GenBank/DDBJ whole genome shotgun (WGS) entry which is preliminary data.</text>
</comment>
<dbReference type="AlphaFoldDB" id="A0AAU9LWC1"/>
<reference evidence="1 2" key="1">
    <citation type="submission" date="2022-01" db="EMBL/GenBank/DDBJ databases">
        <authorList>
            <person name="Xiong W."/>
            <person name="Schranz E."/>
        </authorList>
    </citation>
    <scope>NUCLEOTIDE SEQUENCE [LARGE SCALE GENOMIC DNA]</scope>
</reference>
<gene>
    <name evidence="1" type="ORF">LVIROSA_LOCUS5520</name>
</gene>
<sequence length="203" mass="21664">MIRVGRIMTGFPSVGRRHGLFSTGDLSGSQVVSRRRSAVAYSVLGEDVGGDTISRRLRWKRNIESFLAKSPVVIEIGDGDEMSAAKAVCSHRQGKTIVAGVDRVVESSEFVPGIRRVKAVCVVIGVERGKQAALVFSSSSGSGRSEPGVVAQSTDPMHAAIRAFVETDFTSYLRLGELGLSDLRHLCSEEEDTVPDDGVEGGV</sequence>
<keyword evidence="2" id="KW-1185">Reference proteome</keyword>
<dbReference type="Proteomes" id="UP001157418">
    <property type="component" value="Unassembled WGS sequence"/>
</dbReference>